<evidence type="ECO:0000313" key="19">
    <source>
        <dbReference type="Proteomes" id="UP000293347"/>
    </source>
</evidence>
<dbReference type="FunFam" id="2.60.40.10:FF:000791">
    <property type="entry name" value="Two-component system sensor histidine kinase/response regulator"/>
    <property type="match status" value="1"/>
</dbReference>
<keyword evidence="11" id="KW-0902">Two-component regulatory system</keyword>
<comment type="subcellular location">
    <subcellularLocation>
        <location evidence="2">Membrane</location>
    </subcellularLocation>
</comment>
<dbReference type="InterPro" id="IPR011123">
    <property type="entry name" value="Y_Y_Y"/>
</dbReference>
<proteinExistence type="predicted"/>
<comment type="catalytic activity">
    <reaction evidence="1">
        <text>ATP + protein L-histidine = ADP + protein N-phospho-L-histidine.</text>
        <dbReference type="EC" id="2.7.13.3"/>
    </reaction>
</comment>
<comment type="caution">
    <text evidence="18">The sequence shown here is derived from an EMBL/GenBank/DDBJ whole genome shotgun (WGS) entry which is preliminary data.</text>
</comment>
<dbReference type="InterPro" id="IPR005467">
    <property type="entry name" value="His_kinase_dom"/>
</dbReference>
<dbReference type="PROSITE" id="PS50109">
    <property type="entry name" value="HIS_KIN"/>
    <property type="match status" value="1"/>
</dbReference>
<dbReference type="InterPro" id="IPR013783">
    <property type="entry name" value="Ig-like_fold"/>
</dbReference>
<evidence type="ECO:0000259" key="17">
    <source>
        <dbReference type="PROSITE" id="PS50110"/>
    </source>
</evidence>
<feature type="domain" description="Response regulatory" evidence="17">
    <location>
        <begin position="1162"/>
        <end position="1275"/>
    </location>
</feature>
<evidence type="ECO:0000256" key="6">
    <source>
        <dbReference type="ARBA" id="ARBA00022692"/>
    </source>
</evidence>
<feature type="domain" description="Response regulatory" evidence="17">
    <location>
        <begin position="1302"/>
        <end position="1417"/>
    </location>
</feature>
<dbReference type="GO" id="GO:0000155">
    <property type="term" value="F:phosphorelay sensor kinase activity"/>
    <property type="evidence" value="ECO:0007669"/>
    <property type="project" value="InterPro"/>
</dbReference>
<evidence type="ECO:0000256" key="10">
    <source>
        <dbReference type="ARBA" id="ARBA00022989"/>
    </source>
</evidence>
<dbReference type="PANTHER" id="PTHR45339">
    <property type="entry name" value="HYBRID SIGNAL TRANSDUCTION HISTIDINE KINASE J"/>
    <property type="match status" value="1"/>
</dbReference>
<dbReference type="PROSITE" id="PS50110">
    <property type="entry name" value="RESPONSE_REGULATORY"/>
    <property type="match status" value="2"/>
</dbReference>
<keyword evidence="19" id="KW-1185">Reference proteome</keyword>
<dbReference type="Pfam" id="PF00512">
    <property type="entry name" value="HisKA"/>
    <property type="match status" value="1"/>
</dbReference>
<dbReference type="Gene3D" id="3.30.565.10">
    <property type="entry name" value="Histidine kinase-like ATPase, C-terminal domain"/>
    <property type="match status" value="1"/>
</dbReference>
<evidence type="ECO:0000256" key="14">
    <source>
        <dbReference type="SAM" id="Coils"/>
    </source>
</evidence>
<evidence type="ECO:0000313" key="18">
    <source>
        <dbReference type="EMBL" id="TCD00194.1"/>
    </source>
</evidence>
<dbReference type="PANTHER" id="PTHR45339:SF1">
    <property type="entry name" value="HYBRID SIGNAL TRANSDUCTION HISTIDINE KINASE J"/>
    <property type="match status" value="1"/>
</dbReference>
<dbReference type="InterPro" id="IPR003594">
    <property type="entry name" value="HATPase_dom"/>
</dbReference>
<dbReference type="SMART" id="SM00388">
    <property type="entry name" value="HisKA"/>
    <property type="match status" value="1"/>
</dbReference>
<dbReference type="InterPro" id="IPR011006">
    <property type="entry name" value="CheY-like_superfamily"/>
</dbReference>
<dbReference type="EC" id="2.7.13.3" evidence="3"/>
<evidence type="ECO:0000256" key="4">
    <source>
        <dbReference type="ARBA" id="ARBA00022553"/>
    </source>
</evidence>
<evidence type="ECO:0000256" key="2">
    <source>
        <dbReference type="ARBA" id="ARBA00004370"/>
    </source>
</evidence>
<keyword evidence="10 15" id="KW-1133">Transmembrane helix</keyword>
<dbReference type="InterPro" id="IPR015943">
    <property type="entry name" value="WD40/YVTN_repeat-like_dom_sf"/>
</dbReference>
<dbReference type="CDD" id="cd17546">
    <property type="entry name" value="REC_hyHK_CKI1_RcsC-like"/>
    <property type="match status" value="2"/>
</dbReference>
<keyword evidence="4 13" id="KW-0597">Phosphoprotein</keyword>
<feature type="transmembrane region" description="Helical" evidence="15">
    <location>
        <begin position="811"/>
        <end position="832"/>
    </location>
</feature>
<dbReference type="Pfam" id="PF07495">
    <property type="entry name" value="Y_Y_Y"/>
    <property type="match status" value="1"/>
</dbReference>
<dbReference type="EMBL" id="SJSL01000004">
    <property type="protein sequence ID" value="TCD00194.1"/>
    <property type="molecule type" value="Genomic_DNA"/>
</dbReference>
<dbReference type="SUPFAM" id="SSF52172">
    <property type="entry name" value="CheY-like"/>
    <property type="match status" value="2"/>
</dbReference>
<dbReference type="Pfam" id="PF07494">
    <property type="entry name" value="Reg_prop"/>
    <property type="match status" value="11"/>
</dbReference>
<evidence type="ECO:0000256" key="13">
    <source>
        <dbReference type="PROSITE-ProRule" id="PRU00169"/>
    </source>
</evidence>
<dbReference type="InterPro" id="IPR011110">
    <property type="entry name" value="Reg_prop"/>
</dbReference>
<dbReference type="GO" id="GO:0016020">
    <property type="term" value="C:membrane"/>
    <property type="evidence" value="ECO:0007669"/>
    <property type="project" value="UniProtKB-SubCell"/>
</dbReference>
<keyword evidence="12 15" id="KW-0472">Membrane</keyword>
<evidence type="ECO:0000256" key="5">
    <source>
        <dbReference type="ARBA" id="ARBA00022679"/>
    </source>
</evidence>
<evidence type="ECO:0000256" key="3">
    <source>
        <dbReference type="ARBA" id="ARBA00012438"/>
    </source>
</evidence>
<keyword evidence="7" id="KW-0547">Nucleotide-binding</keyword>
<dbReference type="SUPFAM" id="SSF55874">
    <property type="entry name" value="ATPase domain of HSP90 chaperone/DNA topoisomerase II/histidine kinase"/>
    <property type="match status" value="1"/>
</dbReference>
<dbReference type="SUPFAM" id="SSF63829">
    <property type="entry name" value="Calcium-dependent phosphotriesterase"/>
    <property type="match status" value="3"/>
</dbReference>
<dbReference type="Gene3D" id="1.10.287.130">
    <property type="match status" value="1"/>
</dbReference>
<dbReference type="FunFam" id="3.30.565.10:FF:000078">
    <property type="entry name" value="Two-component sensor histidine kinase"/>
    <property type="match status" value="1"/>
</dbReference>
<keyword evidence="5" id="KW-0808">Transferase</keyword>
<dbReference type="Pfam" id="PF02518">
    <property type="entry name" value="HATPase_c"/>
    <property type="match status" value="1"/>
</dbReference>
<evidence type="ECO:0000256" key="8">
    <source>
        <dbReference type="ARBA" id="ARBA00022777"/>
    </source>
</evidence>
<organism evidence="18 19">
    <name type="scientific">Pedobacter psychroterrae</name>
    <dbReference type="NCBI Taxonomy" id="2530453"/>
    <lineage>
        <taxon>Bacteria</taxon>
        <taxon>Pseudomonadati</taxon>
        <taxon>Bacteroidota</taxon>
        <taxon>Sphingobacteriia</taxon>
        <taxon>Sphingobacteriales</taxon>
        <taxon>Sphingobacteriaceae</taxon>
        <taxon>Pedobacter</taxon>
    </lineage>
</organism>
<keyword evidence="9" id="KW-0067">ATP-binding</keyword>
<dbReference type="RefSeq" id="WP_131597049.1">
    <property type="nucleotide sequence ID" value="NZ_SJSL01000004.1"/>
</dbReference>
<evidence type="ECO:0000259" key="16">
    <source>
        <dbReference type="PROSITE" id="PS50109"/>
    </source>
</evidence>
<dbReference type="Gene3D" id="2.60.40.10">
    <property type="entry name" value="Immunoglobulins"/>
    <property type="match status" value="1"/>
</dbReference>
<dbReference type="SUPFAM" id="SSF47384">
    <property type="entry name" value="Homodimeric domain of signal transducing histidine kinase"/>
    <property type="match status" value="1"/>
</dbReference>
<keyword evidence="8" id="KW-0418">Kinase</keyword>
<dbReference type="Gene3D" id="2.130.10.10">
    <property type="entry name" value="YVTN repeat-like/Quinoprotein amine dehydrogenase"/>
    <property type="match status" value="4"/>
</dbReference>
<dbReference type="InterPro" id="IPR036890">
    <property type="entry name" value="HATPase_C_sf"/>
</dbReference>
<dbReference type="InterPro" id="IPR036097">
    <property type="entry name" value="HisK_dim/P_sf"/>
</dbReference>
<dbReference type="GO" id="GO:0005524">
    <property type="term" value="F:ATP binding"/>
    <property type="evidence" value="ECO:0007669"/>
    <property type="project" value="UniProtKB-KW"/>
</dbReference>
<evidence type="ECO:0000256" key="15">
    <source>
        <dbReference type="SAM" id="Phobius"/>
    </source>
</evidence>
<name>A0A4R0NLM3_9SPHI</name>
<dbReference type="PRINTS" id="PR00344">
    <property type="entry name" value="BCTRLSENSOR"/>
</dbReference>
<accession>A0A4R0NLM3</accession>
<dbReference type="InterPro" id="IPR004358">
    <property type="entry name" value="Sig_transdc_His_kin-like_C"/>
</dbReference>
<evidence type="ECO:0000256" key="11">
    <source>
        <dbReference type="ARBA" id="ARBA00023012"/>
    </source>
</evidence>
<evidence type="ECO:0000256" key="1">
    <source>
        <dbReference type="ARBA" id="ARBA00000085"/>
    </source>
</evidence>
<dbReference type="SMART" id="SM00387">
    <property type="entry name" value="HATPase_c"/>
    <property type="match status" value="1"/>
</dbReference>
<dbReference type="InterPro" id="IPR001789">
    <property type="entry name" value="Sig_transdc_resp-reg_receiver"/>
</dbReference>
<feature type="domain" description="Histidine kinase" evidence="16">
    <location>
        <begin position="919"/>
        <end position="1141"/>
    </location>
</feature>
<feature type="modified residue" description="4-aspartylphosphate" evidence="13">
    <location>
        <position position="1351"/>
    </location>
</feature>
<feature type="coiled-coil region" evidence="14">
    <location>
        <begin position="857"/>
        <end position="909"/>
    </location>
</feature>
<dbReference type="CDD" id="cd16922">
    <property type="entry name" value="HATPase_EvgS-ArcB-TorS-like"/>
    <property type="match status" value="1"/>
</dbReference>
<gene>
    <name evidence="18" type="ORF">EZ437_15900</name>
</gene>
<reference evidence="18 19" key="1">
    <citation type="submission" date="2019-02" db="EMBL/GenBank/DDBJ databases">
        <title>Pedobacter sp. RP-1-14 sp. nov., isolated from Arctic soil.</title>
        <authorList>
            <person name="Dahal R.H."/>
        </authorList>
    </citation>
    <scope>NUCLEOTIDE SEQUENCE [LARGE SCALE GENOMIC DNA]</scope>
    <source>
        <strain evidence="18 19">RP-1-14</strain>
    </source>
</reference>
<sequence length="1423" mass="158862">MDRVVMGNFIKVLKGTLLVLLQIAALAGYAQNRQLHFKHLSTNSGLSENNVSSIIQDSRGFIWIGTRDGLNRYDGTSFKVFRNSSKDPHSLSTNYVVDIAEDANGILWIATKEGGLNKYDRKTNKFYTFLHDSTDRQSISSNYIMNIAPDKDGKIWLATTNGLDLFDPGKKTAVHFTHDPDKPNSLSNNTVNTVYRDSRNNIWAGTNAGLNLLDRKTNTFKRFVADGRTGAISGNQIVALFEDSKHRFWVGTIGAGLNLFEGNAKGTFQQFRNNPADPGSLAHDNVKHIDEGPEGRLWIGTENGGLCILDFSNWRFSTNLHDEIDVTSISNNSIDAIIKDRDGNMWIGIYSGGVSLYKNTRNFRHYTHSSSPASLTNNFVLSFYEDNENTLWVGTDGGGLNRFDKKTGAFKSFTRGNSGISGNYILALKDDAKGNIWIGTWGNGISILNPRTGKFTSLTHDPGNPSSLSSNNIYDIARTTDQKMWIGTFGNGLASYNHQTNGFVRYQNDPTNTNSMSSNLISSLLPDKNGNLWIGTFDAGLNYLNTKTNTFTRYKKGKTKKDLSDNAITSLLEDSKGIVWITTLQGLNRFDPKTGNFSLYTTEQGLAHNSTQAVLEDDFGLLWISTNSGISSFNPTTGSFKNFTAENGLQRGEFKAKSARRSVTGTLFFGGSNGFNEFNPGRMINKKYDTRVILTRFQIFNKDINVAKDKNDPSPLKTDIAEATSIRLSHEQSFISFEFSALDVISAGRKSYAYMLEGFDSDWNYVGSKNTAVYTNLAPGPYTFKVKSRNTAGDWSPRMVSLNITIVPPFWLTWWFKIAAAIALITIIYVLYRYRINNILRQKERLEKMVNERTLTIQNQADELQTQSENLQSLNEELQAQSEELQVQSEELLEQKEHEQAIREEAERANQAKSIFLATMSHEIRTPMNGVIGMASLLGETELTDEQREYTETIVSCGDSLVSVINDILDFSKIESGKMDIEEEHFELRLIIEDVMDVFAQEAVKKNIDLIYQIDQHLPEQIVGDSLRLKQVLINLISNAIKFTAKGEVFVNVYQKSILDNGTISIGFTVRDTGIGITDDKISNLFKAFSQVDSSTTRKYGGTGLGLAISERLVQLMGGGITAESVPAKGSSFSFSILAGISTLHSQDSGERYNMQDLEGKRVLIVDDNRTNLVILKAQLEQWKLLPVVASLATQALEILTMDASFDLIITDMEMPGMDGVGLARVNKNSAKPLPIIMLSSIGDETKKKYPGLFSAILTKPVKKRLLCKSIQESLREESDKLGVHKHQNVLDEQFAIDFPLRILVAEDNPVNQRLILQILKKLGYTASMTKNGYEVLEHLKKAVYDLILMDIQMPEMDGLEATRKIRQQNISQPYITAMTGNAMSEDRNICLREGMNDYLAKPMKLESIKTMLKNAYLTNTTS</sequence>
<dbReference type="SMART" id="SM00448">
    <property type="entry name" value="REC"/>
    <property type="match status" value="2"/>
</dbReference>
<protein>
    <recommendedName>
        <fullName evidence="3">histidine kinase</fullName>
        <ecNumber evidence="3">2.7.13.3</ecNumber>
    </recommendedName>
</protein>
<keyword evidence="14" id="KW-0175">Coiled coil</keyword>
<dbReference type="OrthoDB" id="9809670at2"/>
<keyword evidence="6 15" id="KW-0812">Transmembrane</keyword>
<evidence type="ECO:0000256" key="12">
    <source>
        <dbReference type="ARBA" id="ARBA00023136"/>
    </source>
</evidence>
<dbReference type="Pfam" id="PF00072">
    <property type="entry name" value="Response_reg"/>
    <property type="match status" value="2"/>
</dbReference>
<dbReference type="CDD" id="cd00082">
    <property type="entry name" value="HisKA"/>
    <property type="match status" value="1"/>
</dbReference>
<dbReference type="Proteomes" id="UP000293347">
    <property type="component" value="Unassembled WGS sequence"/>
</dbReference>
<dbReference type="Gene3D" id="3.40.50.2300">
    <property type="match status" value="2"/>
</dbReference>
<feature type="modified residue" description="4-aspartylphosphate" evidence="13">
    <location>
        <position position="1212"/>
    </location>
</feature>
<evidence type="ECO:0000256" key="9">
    <source>
        <dbReference type="ARBA" id="ARBA00022840"/>
    </source>
</evidence>
<dbReference type="InterPro" id="IPR003661">
    <property type="entry name" value="HisK_dim/P_dom"/>
</dbReference>
<evidence type="ECO:0000256" key="7">
    <source>
        <dbReference type="ARBA" id="ARBA00022741"/>
    </source>
</evidence>
<dbReference type="FunFam" id="1.10.287.130:FF:000004">
    <property type="entry name" value="Ethylene receptor 1"/>
    <property type="match status" value="1"/>
</dbReference>